<keyword evidence="1" id="KW-0812">Transmembrane</keyword>
<sequence>FFFLPLYNLILNFFKKNRRKSIGNIDVFSGSLMSFILMYIASFVFLFFFLCLIFYCVIFNCFKNSLFW</sequence>
<keyword evidence="1" id="KW-1133">Transmembrane helix</keyword>
<feature type="transmembrane region" description="Helical" evidence="1">
    <location>
        <begin position="36"/>
        <end position="62"/>
    </location>
</feature>
<protein>
    <submittedName>
        <fullName evidence="2">Putative ovule protein</fullName>
    </submittedName>
</protein>
<proteinExistence type="predicted"/>
<dbReference type="EMBL" id="GEDG01028042">
    <property type="protein sequence ID" value="JAP13435.1"/>
    <property type="molecule type" value="Transcribed_RNA"/>
</dbReference>
<name>A0A0V0H1X1_SOLCH</name>
<organism evidence="2">
    <name type="scientific">Solanum chacoense</name>
    <name type="common">Chaco potato</name>
    <dbReference type="NCBI Taxonomy" id="4108"/>
    <lineage>
        <taxon>Eukaryota</taxon>
        <taxon>Viridiplantae</taxon>
        <taxon>Streptophyta</taxon>
        <taxon>Embryophyta</taxon>
        <taxon>Tracheophyta</taxon>
        <taxon>Spermatophyta</taxon>
        <taxon>Magnoliopsida</taxon>
        <taxon>eudicotyledons</taxon>
        <taxon>Gunneridae</taxon>
        <taxon>Pentapetalae</taxon>
        <taxon>asterids</taxon>
        <taxon>lamiids</taxon>
        <taxon>Solanales</taxon>
        <taxon>Solanaceae</taxon>
        <taxon>Solanoideae</taxon>
        <taxon>Solaneae</taxon>
        <taxon>Solanum</taxon>
    </lineage>
</organism>
<feature type="non-terminal residue" evidence="2">
    <location>
        <position position="1"/>
    </location>
</feature>
<reference evidence="2" key="1">
    <citation type="submission" date="2015-12" db="EMBL/GenBank/DDBJ databases">
        <title>Gene expression during late stages of embryo sac development: a critical building block for successful pollen-pistil interactions.</title>
        <authorList>
            <person name="Liu Y."/>
            <person name="Joly V."/>
            <person name="Sabar M."/>
            <person name="Matton D.P."/>
        </authorList>
    </citation>
    <scope>NUCLEOTIDE SEQUENCE</scope>
</reference>
<evidence type="ECO:0000256" key="1">
    <source>
        <dbReference type="SAM" id="Phobius"/>
    </source>
</evidence>
<keyword evidence="1" id="KW-0472">Membrane</keyword>
<evidence type="ECO:0000313" key="2">
    <source>
        <dbReference type="EMBL" id="JAP13435.1"/>
    </source>
</evidence>
<accession>A0A0V0H1X1</accession>
<dbReference type="AlphaFoldDB" id="A0A0V0H1X1"/>